<name>A0A438BXI5_VITVI</name>
<evidence type="ECO:0000313" key="1">
    <source>
        <dbReference type="EMBL" id="RVW15699.1"/>
    </source>
</evidence>
<accession>A0A438BXI5</accession>
<dbReference type="EMBL" id="QGNW01002597">
    <property type="protein sequence ID" value="RVW15699.1"/>
    <property type="molecule type" value="Genomic_DNA"/>
</dbReference>
<evidence type="ECO:0000313" key="2">
    <source>
        <dbReference type="Proteomes" id="UP000288805"/>
    </source>
</evidence>
<sequence>MPIYHMSLFRMPKSVARRLDKVQRDFLWEGGSEEKKLILSSGRRFVVIEKYGQEGHGWRAKKAYGTIGVGFGRKYGRNLIVLDNMGFIVGKGKKINFGLMFGVKIQGCPKVSPTYMLWLRIGMRTVEEMNLLHVLRNYKPSMEEDSVRWKGGRNVPTKVAFYAWEATWGGCSLLIDFRKEDDSFLIVVFYVGVQWVFPETVKGVLTSWRGPFVGKKRKKIWKFIPLCIFWTVWKERNRIGSRVGSYLGLMNFKFGLVLDRLSTQPNPPNCSPTKRPTGIGGVPVEKLHYYYYISEGRNNHRQGC</sequence>
<comment type="caution">
    <text evidence="1">The sequence shown here is derived from an EMBL/GenBank/DDBJ whole genome shotgun (WGS) entry which is preliminary data.</text>
</comment>
<proteinExistence type="predicted"/>
<reference evidence="1 2" key="1">
    <citation type="journal article" date="2018" name="PLoS Genet.">
        <title>Population sequencing reveals clonal diversity and ancestral inbreeding in the grapevine cultivar Chardonnay.</title>
        <authorList>
            <person name="Roach M.J."/>
            <person name="Johnson D.L."/>
            <person name="Bohlmann J."/>
            <person name="van Vuuren H.J."/>
            <person name="Jones S.J."/>
            <person name="Pretorius I.S."/>
            <person name="Schmidt S.A."/>
            <person name="Borneman A.R."/>
        </authorList>
    </citation>
    <scope>NUCLEOTIDE SEQUENCE [LARGE SCALE GENOMIC DNA]</scope>
    <source>
        <strain evidence="2">cv. Chardonnay</strain>
        <tissue evidence="1">Leaf</tissue>
    </source>
</reference>
<organism evidence="1 2">
    <name type="scientific">Vitis vinifera</name>
    <name type="common">Grape</name>
    <dbReference type="NCBI Taxonomy" id="29760"/>
    <lineage>
        <taxon>Eukaryota</taxon>
        <taxon>Viridiplantae</taxon>
        <taxon>Streptophyta</taxon>
        <taxon>Embryophyta</taxon>
        <taxon>Tracheophyta</taxon>
        <taxon>Spermatophyta</taxon>
        <taxon>Magnoliopsida</taxon>
        <taxon>eudicotyledons</taxon>
        <taxon>Gunneridae</taxon>
        <taxon>Pentapetalae</taxon>
        <taxon>rosids</taxon>
        <taxon>Vitales</taxon>
        <taxon>Vitaceae</taxon>
        <taxon>Viteae</taxon>
        <taxon>Vitis</taxon>
    </lineage>
</organism>
<dbReference type="Proteomes" id="UP000288805">
    <property type="component" value="Unassembled WGS sequence"/>
</dbReference>
<gene>
    <name evidence="1" type="ORF">CK203_075328</name>
</gene>
<protein>
    <submittedName>
        <fullName evidence="1">Uncharacterized protein</fullName>
    </submittedName>
</protein>
<dbReference type="AlphaFoldDB" id="A0A438BXI5"/>